<keyword evidence="3" id="KW-1185">Reference proteome</keyword>
<evidence type="ECO:0000256" key="1">
    <source>
        <dbReference type="SAM" id="MobiDB-lite"/>
    </source>
</evidence>
<sequence length="224" mass="25378">MSPPETKEERILRFEAERESEIRRPARQISVISNDDDYAKMQQAAANQRRIVDDAYRNVADTLVAYLTGNFGPFDKKDMPQEPPATEGEGDFDPWVYEPEYEVERLAANLSGRLRRAVADPSVERADEIANVMRGLAGREFLFPDYEYGPDDSGKEWLEKSVVDAGNAFREEVEKLLDSAQERVPEKFKALYRDEGTVLDLKVCVAEAYLEGEEKAMEGLKGST</sequence>
<organism evidence="2 3">
    <name type="scientific">Aulographum hederae CBS 113979</name>
    <dbReference type="NCBI Taxonomy" id="1176131"/>
    <lineage>
        <taxon>Eukaryota</taxon>
        <taxon>Fungi</taxon>
        <taxon>Dikarya</taxon>
        <taxon>Ascomycota</taxon>
        <taxon>Pezizomycotina</taxon>
        <taxon>Dothideomycetes</taxon>
        <taxon>Pleosporomycetidae</taxon>
        <taxon>Aulographales</taxon>
        <taxon>Aulographaceae</taxon>
    </lineage>
</organism>
<accession>A0A6G1HD77</accession>
<evidence type="ECO:0000313" key="3">
    <source>
        <dbReference type="Proteomes" id="UP000800041"/>
    </source>
</evidence>
<gene>
    <name evidence="2" type="ORF">K402DRAFT_417084</name>
</gene>
<reference evidence="2" key="1">
    <citation type="journal article" date="2020" name="Stud. Mycol.">
        <title>101 Dothideomycetes genomes: a test case for predicting lifestyles and emergence of pathogens.</title>
        <authorList>
            <person name="Haridas S."/>
            <person name="Albert R."/>
            <person name="Binder M."/>
            <person name="Bloem J."/>
            <person name="Labutti K."/>
            <person name="Salamov A."/>
            <person name="Andreopoulos B."/>
            <person name="Baker S."/>
            <person name="Barry K."/>
            <person name="Bills G."/>
            <person name="Bluhm B."/>
            <person name="Cannon C."/>
            <person name="Castanera R."/>
            <person name="Culley D."/>
            <person name="Daum C."/>
            <person name="Ezra D."/>
            <person name="Gonzalez J."/>
            <person name="Henrissat B."/>
            <person name="Kuo A."/>
            <person name="Liang C."/>
            <person name="Lipzen A."/>
            <person name="Lutzoni F."/>
            <person name="Magnuson J."/>
            <person name="Mondo S."/>
            <person name="Nolan M."/>
            <person name="Ohm R."/>
            <person name="Pangilinan J."/>
            <person name="Park H.-J."/>
            <person name="Ramirez L."/>
            <person name="Alfaro M."/>
            <person name="Sun H."/>
            <person name="Tritt A."/>
            <person name="Yoshinaga Y."/>
            <person name="Zwiers L.-H."/>
            <person name="Turgeon B."/>
            <person name="Goodwin S."/>
            <person name="Spatafora J."/>
            <person name="Crous P."/>
            <person name="Grigoriev I."/>
        </authorList>
    </citation>
    <scope>NUCLEOTIDE SEQUENCE</scope>
    <source>
        <strain evidence="2">CBS 113979</strain>
    </source>
</reference>
<dbReference type="Proteomes" id="UP000800041">
    <property type="component" value="Unassembled WGS sequence"/>
</dbReference>
<proteinExistence type="predicted"/>
<evidence type="ECO:0000313" key="2">
    <source>
        <dbReference type="EMBL" id="KAF1991002.1"/>
    </source>
</evidence>
<dbReference type="AlphaFoldDB" id="A0A6G1HD77"/>
<dbReference type="EMBL" id="ML977140">
    <property type="protein sequence ID" value="KAF1991002.1"/>
    <property type="molecule type" value="Genomic_DNA"/>
</dbReference>
<name>A0A6G1HD77_9PEZI</name>
<feature type="region of interest" description="Disordered" evidence="1">
    <location>
        <begin position="74"/>
        <end position="93"/>
    </location>
</feature>
<protein>
    <submittedName>
        <fullName evidence="2">Uncharacterized protein</fullName>
    </submittedName>
</protein>